<accession>R2RH31</accession>
<proteinExistence type="predicted"/>
<dbReference type="EMBL" id="ASWA01000003">
    <property type="protein sequence ID" value="EOT66792.1"/>
    <property type="molecule type" value="Genomic_DNA"/>
</dbReference>
<dbReference type="EMBL" id="AJAK01000020">
    <property type="protein sequence ID" value="EOH75329.1"/>
    <property type="molecule type" value="Genomic_DNA"/>
</dbReference>
<evidence type="ECO:0000313" key="2">
    <source>
        <dbReference type="EMBL" id="EOH75329.1"/>
    </source>
</evidence>
<evidence type="ECO:0000313" key="5">
    <source>
        <dbReference type="Proteomes" id="UP000014148"/>
    </source>
</evidence>
<organism evidence="2 4">
    <name type="scientific">Enterococcus malodoratus ATCC 43197</name>
    <dbReference type="NCBI Taxonomy" id="1158601"/>
    <lineage>
        <taxon>Bacteria</taxon>
        <taxon>Bacillati</taxon>
        <taxon>Bacillota</taxon>
        <taxon>Bacilli</taxon>
        <taxon>Lactobacillales</taxon>
        <taxon>Enterococcaceae</taxon>
        <taxon>Enterococcus</taxon>
    </lineage>
</organism>
<dbReference type="AlphaFoldDB" id="R2RH31"/>
<dbReference type="PATRIC" id="fig|1158601.3.peg.3101"/>
<reference evidence="3 5" key="2">
    <citation type="submission" date="2013-03" db="EMBL/GenBank/DDBJ databases">
        <title>The Genome Sequence of Enterococcus malodoratus ATCC_43197 (PacBio/Illumina hybrid assembly).</title>
        <authorList>
            <consortium name="The Broad Institute Genomics Platform"/>
            <consortium name="The Broad Institute Genome Sequencing Center for Infectious Disease"/>
            <person name="Earl A."/>
            <person name="Russ C."/>
            <person name="Gilmore M."/>
            <person name="Surin D."/>
            <person name="Walker B."/>
            <person name="Young S."/>
            <person name="Zeng Q."/>
            <person name="Gargeya S."/>
            <person name="Fitzgerald M."/>
            <person name="Haas B."/>
            <person name="Abouelleil A."/>
            <person name="Allen A.W."/>
            <person name="Alvarado L."/>
            <person name="Arachchi H.M."/>
            <person name="Berlin A.M."/>
            <person name="Chapman S.B."/>
            <person name="Gainer-Dewar J."/>
            <person name="Goldberg J."/>
            <person name="Griggs A."/>
            <person name="Gujja S."/>
            <person name="Hansen M."/>
            <person name="Howarth C."/>
            <person name="Imamovic A."/>
            <person name="Ireland A."/>
            <person name="Larimer J."/>
            <person name="McCowan C."/>
            <person name="Murphy C."/>
            <person name="Pearson M."/>
            <person name="Poon T.W."/>
            <person name="Priest M."/>
            <person name="Roberts A."/>
            <person name="Saif S."/>
            <person name="Shea T."/>
            <person name="Sisk P."/>
            <person name="Sykes S."/>
            <person name="Wortman J."/>
            <person name="Nusbaum C."/>
            <person name="Birren B."/>
        </authorList>
    </citation>
    <scope>NUCLEOTIDE SEQUENCE [LARGE SCALE GENOMIC DNA]</scope>
    <source>
        <strain evidence="3 5">ATCC 43197</strain>
    </source>
</reference>
<reference evidence="2 4" key="1">
    <citation type="submission" date="2013-02" db="EMBL/GenBank/DDBJ databases">
        <title>The Genome Sequence of Enterococcus malodoratus ATCC_43197.</title>
        <authorList>
            <consortium name="The Broad Institute Genome Sequencing Platform"/>
            <consortium name="The Broad Institute Genome Sequencing Center for Infectious Disease"/>
            <person name="Earl A.M."/>
            <person name="Gilmore M.S."/>
            <person name="Lebreton F."/>
            <person name="Walker B."/>
            <person name="Young S.K."/>
            <person name="Zeng Q."/>
            <person name="Gargeya S."/>
            <person name="Fitzgerald M."/>
            <person name="Haas B."/>
            <person name="Abouelleil A."/>
            <person name="Alvarado L."/>
            <person name="Arachchi H.M."/>
            <person name="Berlin A.M."/>
            <person name="Chapman S.B."/>
            <person name="Dewar J."/>
            <person name="Goldberg J."/>
            <person name="Griggs A."/>
            <person name="Gujja S."/>
            <person name="Hansen M."/>
            <person name="Howarth C."/>
            <person name="Imamovic A."/>
            <person name="Larimer J."/>
            <person name="McCowan C."/>
            <person name="Murphy C."/>
            <person name="Neiman D."/>
            <person name="Pearson M."/>
            <person name="Priest M."/>
            <person name="Roberts A."/>
            <person name="Saif S."/>
            <person name="Shea T."/>
            <person name="Sisk P."/>
            <person name="Sykes S."/>
            <person name="Wortman J."/>
            <person name="Nusbaum C."/>
            <person name="Birren B."/>
        </authorList>
    </citation>
    <scope>NUCLEOTIDE SEQUENCE [LARGE SCALE GENOMIC DNA]</scope>
    <source>
        <strain evidence="2 4">ATCC 43197</strain>
    </source>
</reference>
<keyword evidence="5" id="KW-1185">Reference proteome</keyword>
<dbReference type="STRING" id="71451.RV07_GL001500"/>
<evidence type="ECO:0000313" key="4">
    <source>
        <dbReference type="Proteomes" id="UP000013783"/>
    </source>
</evidence>
<sequence>MAGLVLGIRFLLEVCTVIGLFSGVFIKKEIYQKLIFVALAVIITFVWAKYGAPKSPTVLTGGAKLILELAVYSIGTFAFFSLFGNKIGIAYFLIASLDLLLMYLLNLQGH</sequence>
<feature type="transmembrane region" description="Helical" evidence="1">
    <location>
        <begin position="6"/>
        <end position="26"/>
    </location>
</feature>
<keyword evidence="1" id="KW-0472">Membrane</keyword>
<dbReference type="OrthoDB" id="2232820at2"/>
<feature type="transmembrane region" description="Helical" evidence="1">
    <location>
        <begin position="33"/>
        <end position="50"/>
    </location>
</feature>
<name>R2RH31_9ENTE</name>
<dbReference type="Pfam" id="PF10823">
    <property type="entry name" value="DUF2568"/>
    <property type="match status" value="1"/>
</dbReference>
<evidence type="ECO:0000256" key="1">
    <source>
        <dbReference type="SAM" id="Phobius"/>
    </source>
</evidence>
<protein>
    <recommendedName>
        <fullName evidence="6">Integral membrane protein</fullName>
    </recommendedName>
</protein>
<dbReference type="eggNOG" id="ENOG502ZJ3B">
    <property type="taxonomic scope" value="Bacteria"/>
</dbReference>
<dbReference type="RefSeq" id="WP_010741931.1">
    <property type="nucleotide sequence ID" value="NZ_KB946251.1"/>
</dbReference>
<feature type="transmembrane region" description="Helical" evidence="1">
    <location>
        <begin position="62"/>
        <end position="80"/>
    </location>
</feature>
<keyword evidence="1" id="KW-1133">Transmembrane helix</keyword>
<dbReference type="Proteomes" id="UP000013783">
    <property type="component" value="Unassembled WGS sequence"/>
</dbReference>
<evidence type="ECO:0000313" key="3">
    <source>
        <dbReference type="EMBL" id="EOT66792.1"/>
    </source>
</evidence>
<keyword evidence="1" id="KW-0812">Transmembrane</keyword>
<dbReference type="InterPro" id="IPR021214">
    <property type="entry name" value="DUF2568"/>
</dbReference>
<comment type="caution">
    <text evidence="2">The sequence shown here is derived from an EMBL/GenBank/DDBJ whole genome shotgun (WGS) entry which is preliminary data.</text>
</comment>
<feature type="transmembrane region" description="Helical" evidence="1">
    <location>
        <begin position="87"/>
        <end position="105"/>
    </location>
</feature>
<dbReference type="Proteomes" id="UP000014148">
    <property type="component" value="Unassembled WGS sequence"/>
</dbReference>
<evidence type="ECO:0008006" key="6">
    <source>
        <dbReference type="Google" id="ProtNLM"/>
    </source>
</evidence>
<gene>
    <name evidence="3" type="ORF">I585_02313</name>
    <name evidence="2" type="ORF">UAI_03131</name>
</gene>